<feature type="compositionally biased region" description="Low complexity" evidence="1">
    <location>
        <begin position="38"/>
        <end position="58"/>
    </location>
</feature>
<evidence type="ECO:0000313" key="2">
    <source>
        <dbReference type="EMBL" id="RDW87113.1"/>
    </source>
</evidence>
<sequence length="224" mass="24815">MSRLAEYLNLDAYDSASSSRWPILRYLLRLDVPSLQGSGDDSPNPPTTTTTETTGEENSAQEEHYFTPRPSSPVEEQAGSDWIALENTKTDASIRLISANPEQKAYFQIITNTPLPSPSPPASPCRDRSPGSGSHGSKSRPQPQRSQSEGRDGWVDIRSSTSRLAGPSSNRRRTQSQVTESPEARQTRRNDELANEILDMSLEEISDMMHRSIRAVAQRQADES</sequence>
<keyword evidence="3" id="KW-1185">Reference proteome</keyword>
<dbReference type="AlphaFoldDB" id="A0A3D8SLC6"/>
<gene>
    <name evidence="2" type="ORF">DSM5745_03755</name>
</gene>
<dbReference type="Proteomes" id="UP000256690">
    <property type="component" value="Unassembled WGS sequence"/>
</dbReference>
<organism evidence="2 3">
    <name type="scientific">Aspergillus mulundensis</name>
    <dbReference type="NCBI Taxonomy" id="1810919"/>
    <lineage>
        <taxon>Eukaryota</taxon>
        <taxon>Fungi</taxon>
        <taxon>Dikarya</taxon>
        <taxon>Ascomycota</taxon>
        <taxon>Pezizomycotina</taxon>
        <taxon>Eurotiomycetes</taxon>
        <taxon>Eurotiomycetidae</taxon>
        <taxon>Eurotiales</taxon>
        <taxon>Aspergillaceae</taxon>
        <taxon>Aspergillus</taxon>
        <taxon>Aspergillus subgen. Nidulantes</taxon>
    </lineage>
</organism>
<protein>
    <submittedName>
        <fullName evidence="2">Uncharacterized protein</fullName>
    </submittedName>
</protein>
<reference evidence="2 3" key="1">
    <citation type="journal article" date="2018" name="IMA Fungus">
        <title>IMA Genome-F 9: Draft genome sequence of Annulohypoxylon stygium, Aspergillus mulundensis, Berkeleyomyces basicola (syn. Thielaviopsis basicola), Ceratocystis smalleyi, two Cercospora beticola strains, Coleophoma cylindrospora, Fusarium fracticaudum, Phialophora cf. hyalina, and Morchella septimelata.</title>
        <authorList>
            <person name="Wingfield B.D."/>
            <person name="Bills G.F."/>
            <person name="Dong Y."/>
            <person name="Huang W."/>
            <person name="Nel W.J."/>
            <person name="Swalarsk-Parry B.S."/>
            <person name="Vaghefi N."/>
            <person name="Wilken P.M."/>
            <person name="An Z."/>
            <person name="de Beer Z.W."/>
            <person name="De Vos L."/>
            <person name="Chen L."/>
            <person name="Duong T.A."/>
            <person name="Gao Y."/>
            <person name="Hammerbacher A."/>
            <person name="Kikkert J.R."/>
            <person name="Li Y."/>
            <person name="Li H."/>
            <person name="Li K."/>
            <person name="Li Q."/>
            <person name="Liu X."/>
            <person name="Ma X."/>
            <person name="Naidoo K."/>
            <person name="Pethybridge S.J."/>
            <person name="Sun J."/>
            <person name="Steenkamp E.T."/>
            <person name="van der Nest M.A."/>
            <person name="van Wyk S."/>
            <person name="Wingfield M.J."/>
            <person name="Xiong C."/>
            <person name="Yue Q."/>
            <person name="Zhang X."/>
        </authorList>
    </citation>
    <scope>NUCLEOTIDE SEQUENCE [LARGE SCALE GENOMIC DNA]</scope>
    <source>
        <strain evidence="2 3">DSM 5745</strain>
    </source>
</reference>
<evidence type="ECO:0000256" key="1">
    <source>
        <dbReference type="SAM" id="MobiDB-lite"/>
    </source>
</evidence>
<accession>A0A3D8SLC6</accession>
<feature type="region of interest" description="Disordered" evidence="1">
    <location>
        <begin position="111"/>
        <end position="194"/>
    </location>
</feature>
<feature type="region of interest" description="Disordered" evidence="1">
    <location>
        <begin position="34"/>
        <end position="78"/>
    </location>
</feature>
<comment type="caution">
    <text evidence="2">The sequence shown here is derived from an EMBL/GenBank/DDBJ whole genome shotgun (WGS) entry which is preliminary data.</text>
</comment>
<evidence type="ECO:0000313" key="3">
    <source>
        <dbReference type="Proteomes" id="UP000256690"/>
    </source>
</evidence>
<feature type="compositionally biased region" description="Polar residues" evidence="1">
    <location>
        <begin position="158"/>
        <end position="180"/>
    </location>
</feature>
<dbReference type="EMBL" id="PVWQ01000003">
    <property type="protein sequence ID" value="RDW87113.1"/>
    <property type="molecule type" value="Genomic_DNA"/>
</dbReference>
<name>A0A3D8SLC6_9EURO</name>
<dbReference type="GeneID" id="38114125"/>
<dbReference type="RefSeq" id="XP_026606637.1">
    <property type="nucleotide sequence ID" value="XM_026745771.1"/>
</dbReference>
<feature type="compositionally biased region" description="Basic and acidic residues" evidence="1">
    <location>
        <begin position="182"/>
        <end position="192"/>
    </location>
</feature>
<proteinExistence type="predicted"/>